<dbReference type="AlphaFoldDB" id="A0A8S4P029"/>
<comment type="caution">
    <text evidence="21">The sequence shown here is derived from an EMBL/GenBank/DDBJ whole genome shotgun (WGS) entry which is preliminary data.</text>
</comment>
<dbReference type="InterPro" id="IPR004045">
    <property type="entry name" value="Glutathione_S-Trfase_N"/>
</dbReference>
<dbReference type="Gene3D" id="3.40.30.10">
    <property type="entry name" value="Glutaredoxin"/>
    <property type="match status" value="1"/>
</dbReference>
<evidence type="ECO:0000256" key="12">
    <source>
        <dbReference type="ARBA" id="ARBA00023136"/>
    </source>
</evidence>
<dbReference type="OrthoDB" id="423541at2759"/>
<dbReference type="GO" id="GO:0005739">
    <property type="term" value="C:mitochondrion"/>
    <property type="evidence" value="ECO:0007669"/>
    <property type="project" value="TreeGrafter"/>
</dbReference>
<keyword evidence="12 19" id="KW-0472">Membrane</keyword>
<evidence type="ECO:0000256" key="6">
    <source>
        <dbReference type="ARBA" id="ARBA00022516"/>
    </source>
</evidence>
<keyword evidence="7" id="KW-0643">Prostaglandin biosynthesis</keyword>
<keyword evidence="5" id="KW-0644">Prostaglandin metabolism</keyword>
<evidence type="ECO:0000256" key="3">
    <source>
        <dbReference type="ARBA" id="ARBA00012203"/>
    </source>
</evidence>
<keyword evidence="13" id="KW-0275">Fatty acid biosynthesis</keyword>
<dbReference type="InterPro" id="IPR034335">
    <property type="entry name" value="PGES2_C"/>
</dbReference>
<dbReference type="SUPFAM" id="SSF52833">
    <property type="entry name" value="Thioredoxin-like"/>
    <property type="match status" value="1"/>
</dbReference>
<evidence type="ECO:0000256" key="1">
    <source>
        <dbReference type="ARBA" id="ARBA00004702"/>
    </source>
</evidence>
<keyword evidence="11" id="KW-0443">Lipid metabolism</keyword>
<evidence type="ECO:0000259" key="20">
    <source>
        <dbReference type="Pfam" id="PF13417"/>
    </source>
</evidence>
<keyword evidence="10 19" id="KW-1133">Transmembrane helix</keyword>
<evidence type="ECO:0000313" key="21">
    <source>
        <dbReference type="EMBL" id="CAH1785809.1"/>
    </source>
</evidence>
<dbReference type="CDD" id="cd03197">
    <property type="entry name" value="GST_C_mPGES2"/>
    <property type="match status" value="1"/>
</dbReference>
<evidence type="ECO:0000256" key="18">
    <source>
        <dbReference type="ARBA" id="ARBA00037847"/>
    </source>
</evidence>
<dbReference type="SFLD" id="SFLDS00019">
    <property type="entry name" value="Glutathione_Transferase_(cytos"/>
    <property type="match status" value="1"/>
</dbReference>
<evidence type="ECO:0000256" key="10">
    <source>
        <dbReference type="ARBA" id="ARBA00022989"/>
    </source>
</evidence>
<comment type="catalytic activity">
    <reaction evidence="15">
        <text>prostaglandin H2 = (12S)-hydroxy-(5Z,8E,10E)-heptadecatrienoate + malonaldehyde</text>
        <dbReference type="Rhea" id="RHEA:48644"/>
        <dbReference type="ChEBI" id="CHEBI:57405"/>
        <dbReference type="ChEBI" id="CHEBI:90694"/>
        <dbReference type="ChEBI" id="CHEBI:566274"/>
    </reaction>
    <physiologicalReaction direction="left-to-right" evidence="15">
        <dbReference type="Rhea" id="RHEA:48645"/>
    </physiologicalReaction>
</comment>
<evidence type="ECO:0000256" key="14">
    <source>
        <dbReference type="ARBA" id="ARBA00023235"/>
    </source>
</evidence>
<keyword evidence="9" id="KW-0276">Fatty acid metabolism</keyword>
<evidence type="ECO:0000256" key="15">
    <source>
        <dbReference type="ARBA" id="ARBA00023930"/>
    </source>
</evidence>
<dbReference type="InterPro" id="IPR034334">
    <property type="entry name" value="PGES2"/>
</dbReference>
<dbReference type="InterPro" id="IPR036282">
    <property type="entry name" value="Glutathione-S-Trfase_C_sf"/>
</dbReference>
<evidence type="ECO:0000256" key="19">
    <source>
        <dbReference type="SAM" id="Phobius"/>
    </source>
</evidence>
<reference evidence="21" key="1">
    <citation type="submission" date="2022-03" db="EMBL/GenBank/DDBJ databases">
        <authorList>
            <person name="Martin C."/>
        </authorList>
    </citation>
    <scope>NUCLEOTIDE SEQUENCE</scope>
</reference>
<dbReference type="Proteomes" id="UP000749559">
    <property type="component" value="Unassembled WGS sequence"/>
</dbReference>
<dbReference type="InterPro" id="IPR036249">
    <property type="entry name" value="Thioredoxin-like_sf"/>
</dbReference>
<evidence type="ECO:0000256" key="8">
    <source>
        <dbReference type="ARBA" id="ARBA00022692"/>
    </source>
</evidence>
<comment type="catalytic activity">
    <reaction evidence="16">
        <text>prostaglandin H2 = prostaglandin E2</text>
        <dbReference type="Rhea" id="RHEA:12893"/>
        <dbReference type="ChEBI" id="CHEBI:57405"/>
        <dbReference type="ChEBI" id="CHEBI:606564"/>
        <dbReference type="EC" id="5.3.99.3"/>
    </reaction>
    <physiologicalReaction direction="left-to-right" evidence="16">
        <dbReference type="Rhea" id="RHEA:12894"/>
    </physiologicalReaction>
</comment>
<protein>
    <recommendedName>
        <fullName evidence="4">Prostaglandin E synthase 2</fullName>
        <ecNumber evidence="3">5.3.99.3</ecNumber>
    </recommendedName>
    <alternativeName>
        <fullName evidence="17">Microsomal prostaglandin E synthase 2</fullName>
    </alternativeName>
</protein>
<dbReference type="GO" id="GO:0050220">
    <property type="term" value="F:prostaglandin-E synthase activity"/>
    <property type="evidence" value="ECO:0007669"/>
    <property type="project" value="UniProtKB-EC"/>
</dbReference>
<dbReference type="SFLD" id="SFLDG01182">
    <property type="entry name" value="Prostaglandin_E_synthase_like"/>
    <property type="match status" value="1"/>
</dbReference>
<comment type="similarity">
    <text evidence="2">Belongs to the GST superfamily.</text>
</comment>
<feature type="non-terminal residue" evidence="21">
    <location>
        <position position="1"/>
    </location>
</feature>
<dbReference type="SFLD" id="SFLDG01203">
    <property type="entry name" value="Prostaglandin_E_synthase_like1"/>
    <property type="match status" value="1"/>
</dbReference>
<evidence type="ECO:0000256" key="17">
    <source>
        <dbReference type="ARBA" id="ARBA00031041"/>
    </source>
</evidence>
<comment type="subcellular location">
    <subcellularLocation>
        <location evidence="18">Endomembrane system</location>
        <topology evidence="18">Single-pass membrane protein</topology>
    </subcellularLocation>
</comment>
<evidence type="ECO:0000256" key="16">
    <source>
        <dbReference type="ARBA" id="ARBA00023931"/>
    </source>
</evidence>
<dbReference type="Gene3D" id="6.20.200.30">
    <property type="match status" value="1"/>
</dbReference>
<organism evidence="21 22">
    <name type="scientific">Owenia fusiformis</name>
    <name type="common">Polychaete worm</name>
    <dbReference type="NCBI Taxonomy" id="6347"/>
    <lineage>
        <taxon>Eukaryota</taxon>
        <taxon>Metazoa</taxon>
        <taxon>Spiralia</taxon>
        <taxon>Lophotrochozoa</taxon>
        <taxon>Annelida</taxon>
        <taxon>Polychaeta</taxon>
        <taxon>Sedentaria</taxon>
        <taxon>Canalipalpata</taxon>
        <taxon>Sabellida</taxon>
        <taxon>Oweniida</taxon>
        <taxon>Oweniidae</taxon>
        <taxon>Owenia</taxon>
    </lineage>
</organism>
<feature type="domain" description="GST N-terminal" evidence="20">
    <location>
        <begin position="122"/>
        <end position="194"/>
    </location>
</feature>
<proteinExistence type="inferred from homology"/>
<evidence type="ECO:0000256" key="5">
    <source>
        <dbReference type="ARBA" id="ARBA00022501"/>
    </source>
</evidence>
<dbReference type="GO" id="GO:0012505">
    <property type="term" value="C:endomembrane system"/>
    <property type="evidence" value="ECO:0007669"/>
    <property type="project" value="UniProtKB-SubCell"/>
</dbReference>
<keyword evidence="22" id="KW-1185">Reference proteome</keyword>
<dbReference type="EC" id="5.3.99.3" evidence="3"/>
<dbReference type="PANTHER" id="PTHR12782:SF5">
    <property type="entry name" value="PROSTAGLANDIN E SYNTHASE 2"/>
    <property type="match status" value="1"/>
</dbReference>
<evidence type="ECO:0000256" key="4">
    <source>
        <dbReference type="ARBA" id="ARBA00019474"/>
    </source>
</evidence>
<keyword evidence="8 19" id="KW-0812">Transmembrane</keyword>
<dbReference type="InterPro" id="IPR040079">
    <property type="entry name" value="Glutathione_S-Trfase"/>
</dbReference>
<name>A0A8S4P029_OWEFU</name>
<comment type="pathway">
    <text evidence="1">Lipid metabolism; prostaglandin biosynthesis.</text>
</comment>
<dbReference type="Gene3D" id="1.20.1050.10">
    <property type="match status" value="1"/>
</dbReference>
<keyword evidence="6" id="KW-0444">Lipid biosynthesis</keyword>
<accession>A0A8S4P029</accession>
<dbReference type="EMBL" id="CAIIXF020000006">
    <property type="protein sequence ID" value="CAH1785809.1"/>
    <property type="molecule type" value="Genomic_DNA"/>
</dbReference>
<sequence length="407" mass="46632">KMATSMKAMRIFQIRSLFNKSSPISTLFRVDSPVLIHHNSCSTSASVKQDQTNEGGQKRRGNVKQKIGISFAGLGLGVLAGAYVNYKLNNGSEVKAQVDRPYFKPSRSIKNDADHSGLKLTLYQYQTCPFCCKVRAYLDYHGFSYDVIEVNSVWRTQTKWSKYKKVPVLVCEGKDIDGYVQINDSSVIISLLESHLFDSTQKVSTLVDYFPVMESKEGRKTILEYPNRYFVMYGVANKDIKSSTDIQRKEERKWRRWVDNDLVHVLSPNIYRTASEALRAFKYFDEVGNWEQNFSTFERTVIMYVGAAAMYLVGKLLKRKYMLKDDVRESLYESCKTWTKAVGNKRKFMGGDIPNLADISVYGVLSAIEGCESFQDLLENSDIRRWYYDMKQTVSSHQGANPLNKPN</sequence>
<feature type="transmembrane region" description="Helical" evidence="19">
    <location>
        <begin position="67"/>
        <end position="86"/>
    </location>
</feature>
<evidence type="ECO:0000256" key="9">
    <source>
        <dbReference type="ARBA" id="ARBA00022832"/>
    </source>
</evidence>
<dbReference type="GO" id="GO:0001516">
    <property type="term" value="P:prostaglandin biosynthetic process"/>
    <property type="evidence" value="ECO:0007669"/>
    <property type="project" value="UniProtKB-KW"/>
</dbReference>
<dbReference type="PROSITE" id="PS51354">
    <property type="entry name" value="GLUTAREDOXIN_2"/>
    <property type="match status" value="1"/>
</dbReference>
<gene>
    <name evidence="21" type="ORF">OFUS_LOCUS11816</name>
</gene>
<dbReference type="SUPFAM" id="SSF47616">
    <property type="entry name" value="GST C-terminal domain-like"/>
    <property type="match status" value="1"/>
</dbReference>
<keyword evidence="14" id="KW-0413">Isomerase</keyword>
<dbReference type="PANTHER" id="PTHR12782">
    <property type="entry name" value="MICROSOMAL PROSTAGLANDIN E SYNTHASE-2"/>
    <property type="match status" value="1"/>
</dbReference>
<evidence type="ECO:0000256" key="2">
    <source>
        <dbReference type="ARBA" id="ARBA00007409"/>
    </source>
</evidence>
<dbReference type="Pfam" id="PF13417">
    <property type="entry name" value="GST_N_3"/>
    <property type="match status" value="1"/>
</dbReference>
<evidence type="ECO:0000256" key="11">
    <source>
        <dbReference type="ARBA" id="ARBA00023098"/>
    </source>
</evidence>
<evidence type="ECO:0000313" key="22">
    <source>
        <dbReference type="Proteomes" id="UP000749559"/>
    </source>
</evidence>
<evidence type="ECO:0000256" key="7">
    <source>
        <dbReference type="ARBA" id="ARBA00022585"/>
    </source>
</evidence>
<evidence type="ECO:0000256" key="13">
    <source>
        <dbReference type="ARBA" id="ARBA00023160"/>
    </source>
</evidence>